<organism evidence="3 4">
    <name type="scientific">Candidatus Azambacteria bacterium RIFCSPLOWO2_01_FULL_46_25</name>
    <dbReference type="NCBI Taxonomy" id="1797298"/>
    <lineage>
        <taxon>Bacteria</taxon>
        <taxon>Candidatus Azamiibacteriota</taxon>
    </lineage>
</organism>
<dbReference type="PROSITE" id="PS50853">
    <property type="entry name" value="FN3"/>
    <property type="match status" value="3"/>
</dbReference>
<dbReference type="Pfam" id="PF00041">
    <property type="entry name" value="fn3"/>
    <property type="match status" value="3"/>
</dbReference>
<dbReference type="PANTHER" id="PTHR46957:SF3">
    <property type="entry name" value="CYTOKINE RECEPTOR"/>
    <property type="match status" value="1"/>
</dbReference>
<sequence>MKFSYLKHLFLFFFITGVLALGGVFSSESQTSPFITYPISDGYVMYLGASSSSWDSAHNASQGTSLATVLEDSRAEVIATDFIARGFFVFDTSALPDDAVISSVRLYLRVFNTLNGDNDGNDFIVVTPSTQAGNGDVILDDFDQAGALTNPAELSNRIDITGISAAQYQFWTLNATGITAINKTGFTKLALREGHDVLNDPPQGSSSRIKYYSLERAGVSEDPYLEIIYTAPPSSSDTQAPATPANLTATPISSSQINLSWTASTDNVGVTGYRIYRGGSQITTTAQTAYSDTALTASTAYTYTISAYDTAGNVSSQTSGVSATTQSATPPPSSGLLWSTTYNCADWNANKGLNPNTQCDSLSAWGGWTTNTGKNEEITAAANNPAGGGGKGQRHWATYFYTPSSSSTNLCTDRNYASNTSGGTRYVFPSTTPELWIRFYMKYEAGIMWTPLIADKWLYFDPGLPHAVVPEWYSSDRVNMWVNGSGNHSSADGNGWNAVMANGPLDPQGNRISDGQWHPFEVHMKMDTNGANGVGEIWINGVKRFSSNTIDYKTAPGWTTLVFGSNKGCLTKNVTQPNDMAIDYDDIAISTTGYIGPLGSVSPPPSDTQAPTIPTGLTATTISSSQINLSWTASTDNVGVTGYRIYRGGSQITTTTQTSYQDTGLSAGTSYTYTIAAYDTAGNVSSQTSGVSATTQSATPPPSSGLLWSTTYNCNDWDQGMGLLKSNVNCDNLVGYGNWTTASGSKEQITAAANNPAGGGGKGQRHWLGDGSASNSGGTSLSLASPKEFWMRWYMRFEKDFEWSSLSNYKTLYFDLGQQDATTIQFKSFDLLNFWVVFSGAPNYSSPSGNGWNTIMANGALDANSNRRSDGQWHAYEIHMKMDTNGSDGVAEMWVDGVKRFSYANVNYNAQPGWDNVIIGSNHAFSLNGTDRYVDYDDFAISTAGYVGLLGSAPPPSSDTQAPTTPANLAATAQSSSQINLSWTASTDNVGVTGYRIYRGGSQIASTAQTSYQDTGLSAGMSYTYTITAYDAAGNVSSQTSGVSATTQASVPTTVTNVRFTVRLEGTANASNRDVTLTVLNAGDTTQVAQFTARTDTSGNIALPSGITLLSGRYDILVFSQTYLRRRAANATISSNATIVLPLLPAGDLNSDNTVNSLDWSLMIPKWFTADTAADANRDGFVNALDFSLLSRNWASVGD</sequence>
<evidence type="ECO:0000259" key="2">
    <source>
        <dbReference type="PROSITE" id="PS51766"/>
    </source>
</evidence>
<dbReference type="EMBL" id="MEYS01000001">
    <property type="protein sequence ID" value="OGD34581.1"/>
    <property type="molecule type" value="Genomic_DNA"/>
</dbReference>
<evidence type="ECO:0000313" key="4">
    <source>
        <dbReference type="Proteomes" id="UP000176650"/>
    </source>
</evidence>
<dbReference type="Gene3D" id="2.60.40.4130">
    <property type="match status" value="1"/>
</dbReference>
<dbReference type="GO" id="GO:0000272">
    <property type="term" value="P:polysaccharide catabolic process"/>
    <property type="evidence" value="ECO:0007669"/>
    <property type="project" value="InterPro"/>
</dbReference>
<dbReference type="AlphaFoldDB" id="A0A1F5BVF1"/>
<dbReference type="InterPro" id="IPR003961">
    <property type="entry name" value="FN3_dom"/>
</dbReference>
<dbReference type="InterPro" id="IPR050713">
    <property type="entry name" value="RTP_Phos/Ushers"/>
</dbReference>
<dbReference type="Pfam" id="PF00404">
    <property type="entry name" value="Dockerin_1"/>
    <property type="match status" value="1"/>
</dbReference>
<dbReference type="SUPFAM" id="SSF49265">
    <property type="entry name" value="Fibronectin type III"/>
    <property type="match status" value="3"/>
</dbReference>
<dbReference type="SMART" id="SM00060">
    <property type="entry name" value="FN3"/>
    <property type="match status" value="3"/>
</dbReference>
<name>A0A1F5BVF1_9BACT</name>
<dbReference type="InterPro" id="IPR013783">
    <property type="entry name" value="Ig-like_fold"/>
</dbReference>
<dbReference type="PROSITE" id="PS51766">
    <property type="entry name" value="DOCKERIN"/>
    <property type="match status" value="1"/>
</dbReference>
<accession>A0A1F5BVF1</accession>
<dbReference type="InterPro" id="IPR016134">
    <property type="entry name" value="Dockerin_dom"/>
</dbReference>
<gene>
    <name evidence="3" type="ORF">A2988_03695</name>
</gene>
<evidence type="ECO:0000313" key="3">
    <source>
        <dbReference type="EMBL" id="OGD34581.1"/>
    </source>
</evidence>
<protein>
    <submittedName>
        <fullName evidence="3">Uncharacterized protein</fullName>
    </submittedName>
</protein>
<dbReference type="Proteomes" id="UP000176650">
    <property type="component" value="Unassembled WGS sequence"/>
</dbReference>
<dbReference type="Gene3D" id="2.60.40.10">
    <property type="entry name" value="Immunoglobulins"/>
    <property type="match status" value="3"/>
</dbReference>
<dbReference type="CDD" id="cd00063">
    <property type="entry name" value="FN3"/>
    <property type="match status" value="3"/>
</dbReference>
<feature type="domain" description="Fibronectin type-III" evidence="1">
    <location>
        <begin position="613"/>
        <end position="702"/>
    </location>
</feature>
<reference evidence="3 4" key="1">
    <citation type="journal article" date="2016" name="Nat. Commun.">
        <title>Thousands of microbial genomes shed light on interconnected biogeochemical processes in an aquifer system.</title>
        <authorList>
            <person name="Anantharaman K."/>
            <person name="Brown C.T."/>
            <person name="Hug L.A."/>
            <person name="Sharon I."/>
            <person name="Castelle C.J."/>
            <person name="Probst A.J."/>
            <person name="Thomas B.C."/>
            <person name="Singh A."/>
            <person name="Wilkins M.J."/>
            <person name="Karaoz U."/>
            <person name="Brodie E.L."/>
            <person name="Williams K.H."/>
            <person name="Hubbard S.S."/>
            <person name="Banfield J.F."/>
        </authorList>
    </citation>
    <scope>NUCLEOTIDE SEQUENCE [LARGE SCALE GENOMIC DNA]</scope>
</reference>
<dbReference type="SUPFAM" id="SSF63446">
    <property type="entry name" value="Type I dockerin domain"/>
    <property type="match status" value="1"/>
</dbReference>
<evidence type="ECO:0000259" key="1">
    <source>
        <dbReference type="PROSITE" id="PS50853"/>
    </source>
</evidence>
<comment type="caution">
    <text evidence="3">The sequence shown here is derived from an EMBL/GenBank/DDBJ whole genome shotgun (WGS) entry which is preliminary data.</text>
</comment>
<dbReference type="InterPro" id="IPR002105">
    <property type="entry name" value="Dockerin_1_rpt"/>
</dbReference>
<feature type="domain" description="Dockerin" evidence="2">
    <location>
        <begin position="1142"/>
        <end position="1199"/>
    </location>
</feature>
<dbReference type="STRING" id="1797298.A2988_03695"/>
<dbReference type="GO" id="GO:0004553">
    <property type="term" value="F:hydrolase activity, hydrolyzing O-glycosyl compounds"/>
    <property type="evidence" value="ECO:0007669"/>
    <property type="project" value="InterPro"/>
</dbReference>
<dbReference type="InterPro" id="IPR036116">
    <property type="entry name" value="FN3_sf"/>
</dbReference>
<feature type="domain" description="Fibronectin type-III" evidence="1">
    <location>
        <begin position="965"/>
        <end position="1050"/>
    </location>
</feature>
<dbReference type="CDD" id="cd14256">
    <property type="entry name" value="Dockerin_I"/>
    <property type="match status" value="1"/>
</dbReference>
<feature type="domain" description="Fibronectin type-III" evidence="1">
    <location>
        <begin position="243"/>
        <end position="332"/>
    </location>
</feature>
<proteinExistence type="predicted"/>
<dbReference type="GO" id="GO:0016020">
    <property type="term" value="C:membrane"/>
    <property type="evidence" value="ECO:0007669"/>
    <property type="project" value="UniProtKB-SubCell"/>
</dbReference>
<dbReference type="PANTHER" id="PTHR46957">
    <property type="entry name" value="CYTOKINE RECEPTOR"/>
    <property type="match status" value="1"/>
</dbReference>
<dbReference type="InterPro" id="IPR036439">
    <property type="entry name" value="Dockerin_dom_sf"/>
</dbReference>